<feature type="compositionally biased region" description="Basic and acidic residues" evidence="8">
    <location>
        <begin position="86"/>
        <end position="96"/>
    </location>
</feature>
<accession>A0A9P5MYG3</accession>
<evidence type="ECO:0000256" key="4">
    <source>
        <dbReference type="ARBA" id="ARBA00023128"/>
    </source>
</evidence>
<sequence>MVRRIASQVHKQASRLTRAGLLKTLPIWYDAVLEHPPLPLPPREPPSRTSYDSSSLNQDKAFASSTSYNNLSSDQVQDQVFAAMSDDDRSSLKQDQDQALSSAPPPTATAKTTTKKRSTGLRPLPVTYTEDNIRRQFFRDHPFEAFRARSLTEVGTIENEHPIRGLNWTRLNQRGRNPSPEDAVQFALNLHQAHGLVLSDAYATSIAQFRTLRAVQHVATRFAAHAASAHGAHFGPSATMRGFEAESRVLAANELKSERLDDSTQLARKRWRMIALGSGSGDSGGVGVGVGVGVGNGVGVRDGDSVSDTASDDAANRNAWSRGEEYVRLWKEGIRPDYSPALTEPITPVDTADFMGTRGRR</sequence>
<protein>
    <recommendedName>
        <fullName evidence="6">Small ribosomal subunit protein mS23</fullName>
    </recommendedName>
    <alternativeName>
        <fullName evidence="7">37S ribosomal protein S25, mitochondrial</fullName>
    </alternativeName>
</protein>
<dbReference type="Proteomes" id="UP000759537">
    <property type="component" value="Unassembled WGS sequence"/>
</dbReference>
<dbReference type="PANTHER" id="PTHR37799:SF1">
    <property type="entry name" value="SMALL RIBOSOMAL SUBUNIT PROTEIN MS23"/>
    <property type="match status" value="1"/>
</dbReference>
<evidence type="ECO:0000313" key="9">
    <source>
        <dbReference type="EMBL" id="KAF8481860.1"/>
    </source>
</evidence>
<dbReference type="EMBL" id="WHVB01000006">
    <property type="protein sequence ID" value="KAF8481860.1"/>
    <property type="molecule type" value="Genomic_DNA"/>
</dbReference>
<dbReference type="GO" id="GO:0003735">
    <property type="term" value="F:structural constituent of ribosome"/>
    <property type="evidence" value="ECO:0007669"/>
    <property type="project" value="InterPro"/>
</dbReference>
<dbReference type="GO" id="GO:0005763">
    <property type="term" value="C:mitochondrial small ribosomal subunit"/>
    <property type="evidence" value="ECO:0007669"/>
    <property type="project" value="InterPro"/>
</dbReference>
<dbReference type="PANTHER" id="PTHR37799">
    <property type="entry name" value="37S RIBOSOMAL PROTEIN S25, MITOCHONDRIAL"/>
    <property type="match status" value="1"/>
</dbReference>
<comment type="subcellular location">
    <subcellularLocation>
        <location evidence="1">Mitochondrion</location>
    </subcellularLocation>
</comment>
<dbReference type="AlphaFoldDB" id="A0A9P5MYG3"/>
<evidence type="ECO:0000256" key="6">
    <source>
        <dbReference type="ARBA" id="ARBA00035137"/>
    </source>
</evidence>
<keyword evidence="4" id="KW-0496">Mitochondrion</keyword>
<dbReference type="Pfam" id="PF13741">
    <property type="entry name" value="MRP-S25"/>
    <property type="match status" value="2"/>
</dbReference>
<reference evidence="9" key="2">
    <citation type="journal article" date="2020" name="Nat. Commun.">
        <title>Large-scale genome sequencing of mycorrhizal fungi provides insights into the early evolution of symbiotic traits.</title>
        <authorList>
            <person name="Miyauchi S."/>
            <person name="Kiss E."/>
            <person name="Kuo A."/>
            <person name="Drula E."/>
            <person name="Kohler A."/>
            <person name="Sanchez-Garcia M."/>
            <person name="Morin E."/>
            <person name="Andreopoulos B."/>
            <person name="Barry K.W."/>
            <person name="Bonito G."/>
            <person name="Buee M."/>
            <person name="Carver A."/>
            <person name="Chen C."/>
            <person name="Cichocki N."/>
            <person name="Clum A."/>
            <person name="Culley D."/>
            <person name="Crous P.W."/>
            <person name="Fauchery L."/>
            <person name="Girlanda M."/>
            <person name="Hayes R.D."/>
            <person name="Keri Z."/>
            <person name="LaButti K."/>
            <person name="Lipzen A."/>
            <person name="Lombard V."/>
            <person name="Magnuson J."/>
            <person name="Maillard F."/>
            <person name="Murat C."/>
            <person name="Nolan M."/>
            <person name="Ohm R.A."/>
            <person name="Pangilinan J."/>
            <person name="Pereira M.F."/>
            <person name="Perotto S."/>
            <person name="Peter M."/>
            <person name="Pfister S."/>
            <person name="Riley R."/>
            <person name="Sitrit Y."/>
            <person name="Stielow J.B."/>
            <person name="Szollosi G."/>
            <person name="Zifcakova L."/>
            <person name="Stursova M."/>
            <person name="Spatafora J.W."/>
            <person name="Tedersoo L."/>
            <person name="Vaario L.M."/>
            <person name="Yamada A."/>
            <person name="Yan M."/>
            <person name="Wang P."/>
            <person name="Xu J."/>
            <person name="Bruns T."/>
            <person name="Baldrian P."/>
            <person name="Vilgalys R."/>
            <person name="Dunand C."/>
            <person name="Henrissat B."/>
            <person name="Grigoriev I.V."/>
            <person name="Hibbett D."/>
            <person name="Nagy L.G."/>
            <person name="Martin F.M."/>
        </authorList>
    </citation>
    <scope>NUCLEOTIDE SEQUENCE</scope>
    <source>
        <strain evidence="9">Prilba</strain>
    </source>
</reference>
<dbReference type="OrthoDB" id="5542239at2759"/>
<organism evidence="9 10">
    <name type="scientific">Russula ochroleuca</name>
    <dbReference type="NCBI Taxonomy" id="152965"/>
    <lineage>
        <taxon>Eukaryota</taxon>
        <taxon>Fungi</taxon>
        <taxon>Dikarya</taxon>
        <taxon>Basidiomycota</taxon>
        <taxon>Agaricomycotina</taxon>
        <taxon>Agaricomycetes</taxon>
        <taxon>Russulales</taxon>
        <taxon>Russulaceae</taxon>
        <taxon>Russula</taxon>
    </lineage>
</organism>
<name>A0A9P5MYG3_9AGAM</name>
<evidence type="ECO:0000256" key="8">
    <source>
        <dbReference type="SAM" id="MobiDB-lite"/>
    </source>
</evidence>
<evidence type="ECO:0000256" key="3">
    <source>
        <dbReference type="ARBA" id="ARBA00022980"/>
    </source>
</evidence>
<feature type="region of interest" description="Disordered" evidence="8">
    <location>
        <begin position="84"/>
        <end position="123"/>
    </location>
</feature>
<keyword evidence="3 9" id="KW-0689">Ribosomal protein</keyword>
<comment type="similarity">
    <text evidence="2">Belongs to the mitochondrion-specific ribosomal protein mS23 family.</text>
</comment>
<evidence type="ECO:0000256" key="1">
    <source>
        <dbReference type="ARBA" id="ARBA00004173"/>
    </source>
</evidence>
<evidence type="ECO:0000256" key="2">
    <source>
        <dbReference type="ARBA" id="ARBA00009864"/>
    </source>
</evidence>
<dbReference type="InterPro" id="IPR016939">
    <property type="entry name" value="Ribosomal_mS23_fun"/>
</dbReference>
<feature type="region of interest" description="Disordered" evidence="8">
    <location>
        <begin position="36"/>
        <end position="58"/>
    </location>
</feature>
<comment type="caution">
    <text evidence="9">The sequence shown here is derived from an EMBL/GenBank/DDBJ whole genome shotgun (WGS) entry which is preliminary data.</text>
</comment>
<gene>
    <name evidence="9" type="ORF">DFH94DRAFT_733457</name>
</gene>
<proteinExistence type="inferred from homology"/>
<evidence type="ECO:0000313" key="10">
    <source>
        <dbReference type="Proteomes" id="UP000759537"/>
    </source>
</evidence>
<reference evidence="9" key="1">
    <citation type="submission" date="2019-10" db="EMBL/GenBank/DDBJ databases">
        <authorList>
            <consortium name="DOE Joint Genome Institute"/>
            <person name="Kuo A."/>
            <person name="Miyauchi S."/>
            <person name="Kiss E."/>
            <person name="Drula E."/>
            <person name="Kohler A."/>
            <person name="Sanchez-Garcia M."/>
            <person name="Andreopoulos B."/>
            <person name="Barry K.W."/>
            <person name="Bonito G."/>
            <person name="Buee M."/>
            <person name="Carver A."/>
            <person name="Chen C."/>
            <person name="Cichocki N."/>
            <person name="Clum A."/>
            <person name="Culley D."/>
            <person name="Crous P.W."/>
            <person name="Fauchery L."/>
            <person name="Girlanda M."/>
            <person name="Hayes R."/>
            <person name="Keri Z."/>
            <person name="LaButti K."/>
            <person name="Lipzen A."/>
            <person name="Lombard V."/>
            <person name="Magnuson J."/>
            <person name="Maillard F."/>
            <person name="Morin E."/>
            <person name="Murat C."/>
            <person name="Nolan M."/>
            <person name="Ohm R."/>
            <person name="Pangilinan J."/>
            <person name="Pereira M."/>
            <person name="Perotto S."/>
            <person name="Peter M."/>
            <person name="Riley R."/>
            <person name="Sitrit Y."/>
            <person name="Stielow B."/>
            <person name="Szollosi G."/>
            <person name="Zifcakova L."/>
            <person name="Stursova M."/>
            <person name="Spatafora J.W."/>
            <person name="Tedersoo L."/>
            <person name="Vaario L.-M."/>
            <person name="Yamada A."/>
            <person name="Yan M."/>
            <person name="Wang P."/>
            <person name="Xu J."/>
            <person name="Bruns T."/>
            <person name="Baldrian P."/>
            <person name="Vilgalys R."/>
            <person name="Henrissat B."/>
            <person name="Grigoriev I.V."/>
            <person name="Hibbett D."/>
            <person name="Nagy L.G."/>
            <person name="Martin F.M."/>
        </authorList>
    </citation>
    <scope>NUCLEOTIDE SEQUENCE</scope>
    <source>
        <strain evidence="9">Prilba</strain>
    </source>
</reference>
<keyword evidence="5" id="KW-0687">Ribonucleoprotein</keyword>
<feature type="compositionally biased region" description="Polar residues" evidence="8">
    <location>
        <begin position="47"/>
        <end position="58"/>
    </location>
</feature>
<keyword evidence="10" id="KW-1185">Reference proteome</keyword>
<evidence type="ECO:0000256" key="7">
    <source>
        <dbReference type="ARBA" id="ARBA00035421"/>
    </source>
</evidence>
<evidence type="ECO:0000256" key="5">
    <source>
        <dbReference type="ARBA" id="ARBA00023274"/>
    </source>
</evidence>